<evidence type="ECO:0000313" key="2">
    <source>
        <dbReference type="Proteomes" id="UP001288387"/>
    </source>
</evidence>
<dbReference type="AlphaFoldDB" id="A0A1S2BVA1"/>
<evidence type="ECO:0000313" key="1">
    <source>
        <dbReference type="EMBL" id="MDZ5762959.1"/>
    </source>
</evidence>
<comment type="caution">
    <text evidence="1">The sequence shown here is derived from an EMBL/GenBank/DDBJ whole genome shotgun (WGS) entry which is preliminary data.</text>
</comment>
<gene>
    <name evidence="1" type="ORF">U4I38_00580</name>
</gene>
<dbReference type="NCBIfam" id="NF033790">
    <property type="entry name" value="CnrY_NccY_antiS"/>
    <property type="match status" value="1"/>
</dbReference>
<dbReference type="RefSeq" id="WP_046984168.1">
    <property type="nucleotide sequence ID" value="NZ_CP040439.1"/>
</dbReference>
<accession>A0A1S2BVA1</accession>
<protein>
    <submittedName>
        <fullName evidence="1">CnrY/NccY family anti-sigma factor</fullName>
    </submittedName>
</protein>
<dbReference type="Proteomes" id="UP001288387">
    <property type="component" value="Unassembled WGS sequence"/>
</dbReference>
<dbReference type="OrthoDB" id="6051021at2"/>
<dbReference type="EMBL" id="JAXRVB010000001">
    <property type="protein sequence ID" value="MDZ5762959.1"/>
    <property type="molecule type" value="Genomic_DNA"/>
</dbReference>
<dbReference type="Pfam" id="PF17524">
    <property type="entry name" value="CnrY"/>
    <property type="match status" value="1"/>
</dbReference>
<name>A0A1S2BVA1_STEMA</name>
<organism evidence="1 2">
    <name type="scientific">Stenotrophomonas maltophilia</name>
    <name type="common">Pseudomonas maltophilia</name>
    <name type="synonym">Xanthomonas maltophilia</name>
    <dbReference type="NCBI Taxonomy" id="40324"/>
    <lineage>
        <taxon>Bacteria</taxon>
        <taxon>Pseudomonadati</taxon>
        <taxon>Pseudomonadota</taxon>
        <taxon>Gammaproteobacteria</taxon>
        <taxon>Lysobacterales</taxon>
        <taxon>Lysobacteraceae</taxon>
        <taxon>Stenotrophomonas</taxon>
        <taxon>Stenotrophomonas maltophilia group</taxon>
    </lineage>
</organism>
<dbReference type="InterPro" id="IPR035230">
    <property type="entry name" value="CnrY"/>
</dbReference>
<reference evidence="1" key="1">
    <citation type="submission" date="2023-12" db="EMBL/GenBank/DDBJ databases">
        <title>'Antibacterial potential of Stenotrophomonas maltophilia cystic fibrosis isolates' (manuscript under preparation).</title>
        <authorList>
            <person name="Crisan C.V."/>
            <person name="Pettis M."/>
            <person name="Goldberg J.B."/>
        </authorList>
    </citation>
    <scope>NUCLEOTIDE SEQUENCE</scope>
    <source>
        <strain evidence="1">CCV129</strain>
    </source>
</reference>
<sequence>MNNLDDWLAKAANATRADASAGTDALLARLAQEPPPAKWAGRRELRRAVTCAALSAVLTCGGVGSAFLVTQSNPRPTWVAAPSAMSPYALLVER</sequence>
<proteinExistence type="predicted"/>